<evidence type="ECO:0000313" key="2">
    <source>
        <dbReference type="EMBL" id="MFC7057393.1"/>
    </source>
</evidence>
<reference evidence="2 3" key="1">
    <citation type="journal article" date="2019" name="Int. J. Syst. Evol. Microbiol.">
        <title>The Global Catalogue of Microorganisms (GCM) 10K type strain sequencing project: providing services to taxonomists for standard genome sequencing and annotation.</title>
        <authorList>
            <consortium name="The Broad Institute Genomics Platform"/>
            <consortium name="The Broad Institute Genome Sequencing Center for Infectious Disease"/>
            <person name="Wu L."/>
            <person name="Ma J."/>
        </authorList>
    </citation>
    <scope>NUCLEOTIDE SEQUENCE [LARGE SCALE GENOMIC DNA]</scope>
    <source>
        <strain evidence="2 3">JCM 30072</strain>
    </source>
</reference>
<gene>
    <name evidence="2" type="ORF">ACFQQG_03415</name>
</gene>
<dbReference type="RefSeq" id="WP_382187021.1">
    <property type="nucleotide sequence ID" value="NZ_JBHSZI010000001.1"/>
</dbReference>
<proteinExistence type="predicted"/>
<sequence>MVDELTGDDAPAVAPYTTKPGSPTRQELVERYEAATGIDFEHDQFYRTLAAFDLAAIWEDIYRDQLESGSAGEWEPNIEYLLLVAESIVRGEYTL</sequence>
<name>A0ABD5VZS3_9EURY</name>
<protein>
    <submittedName>
        <fullName evidence="2">Uncharacterized protein</fullName>
    </submittedName>
</protein>
<accession>A0ABD5VZS3</accession>
<dbReference type="EMBL" id="JBHSZI010000001">
    <property type="protein sequence ID" value="MFC7057393.1"/>
    <property type="molecule type" value="Genomic_DNA"/>
</dbReference>
<keyword evidence="3" id="KW-1185">Reference proteome</keyword>
<evidence type="ECO:0000256" key="1">
    <source>
        <dbReference type="SAM" id="MobiDB-lite"/>
    </source>
</evidence>
<evidence type="ECO:0000313" key="3">
    <source>
        <dbReference type="Proteomes" id="UP001596445"/>
    </source>
</evidence>
<feature type="region of interest" description="Disordered" evidence="1">
    <location>
        <begin position="1"/>
        <end position="23"/>
    </location>
</feature>
<dbReference type="AlphaFoldDB" id="A0ABD5VZS3"/>
<dbReference type="Proteomes" id="UP001596445">
    <property type="component" value="Unassembled WGS sequence"/>
</dbReference>
<organism evidence="2 3">
    <name type="scientific">Halovenus salina</name>
    <dbReference type="NCBI Taxonomy" id="1510225"/>
    <lineage>
        <taxon>Archaea</taxon>
        <taxon>Methanobacteriati</taxon>
        <taxon>Methanobacteriota</taxon>
        <taxon>Stenosarchaea group</taxon>
        <taxon>Halobacteria</taxon>
        <taxon>Halobacteriales</taxon>
        <taxon>Haloarculaceae</taxon>
        <taxon>Halovenus</taxon>
    </lineage>
</organism>
<dbReference type="Gene3D" id="3.90.1200.10">
    <property type="match status" value="1"/>
</dbReference>
<comment type="caution">
    <text evidence="2">The sequence shown here is derived from an EMBL/GenBank/DDBJ whole genome shotgun (WGS) entry which is preliminary data.</text>
</comment>